<evidence type="ECO:0008006" key="3">
    <source>
        <dbReference type="Google" id="ProtNLM"/>
    </source>
</evidence>
<proteinExistence type="predicted"/>
<keyword evidence="2" id="KW-1185">Reference proteome</keyword>
<dbReference type="Proteomes" id="UP000828251">
    <property type="component" value="Unassembled WGS sequence"/>
</dbReference>
<protein>
    <recommendedName>
        <fullName evidence="3">Reverse transcriptase zinc-binding domain-containing protein</fullName>
    </recommendedName>
</protein>
<name>A0A9D3VLI0_9ROSI</name>
<reference evidence="1 2" key="1">
    <citation type="journal article" date="2021" name="Plant Biotechnol. J.">
        <title>Multi-omics assisted identification of the key and species-specific regulatory components of drought-tolerant mechanisms in Gossypium stocksii.</title>
        <authorList>
            <person name="Yu D."/>
            <person name="Ke L."/>
            <person name="Zhang D."/>
            <person name="Wu Y."/>
            <person name="Sun Y."/>
            <person name="Mei J."/>
            <person name="Sun J."/>
            <person name="Sun Y."/>
        </authorList>
    </citation>
    <scope>NUCLEOTIDE SEQUENCE [LARGE SCALE GENOMIC DNA]</scope>
    <source>
        <strain evidence="2">cv. E1</strain>
        <tissue evidence="1">Leaf</tissue>
    </source>
</reference>
<accession>A0A9D3VLI0</accession>
<organism evidence="1 2">
    <name type="scientific">Gossypium stocksii</name>
    <dbReference type="NCBI Taxonomy" id="47602"/>
    <lineage>
        <taxon>Eukaryota</taxon>
        <taxon>Viridiplantae</taxon>
        <taxon>Streptophyta</taxon>
        <taxon>Embryophyta</taxon>
        <taxon>Tracheophyta</taxon>
        <taxon>Spermatophyta</taxon>
        <taxon>Magnoliopsida</taxon>
        <taxon>eudicotyledons</taxon>
        <taxon>Gunneridae</taxon>
        <taxon>Pentapetalae</taxon>
        <taxon>rosids</taxon>
        <taxon>malvids</taxon>
        <taxon>Malvales</taxon>
        <taxon>Malvaceae</taxon>
        <taxon>Malvoideae</taxon>
        <taxon>Gossypium</taxon>
    </lineage>
</organism>
<comment type="caution">
    <text evidence="1">The sequence shown here is derived from an EMBL/GenBank/DDBJ whole genome shotgun (WGS) entry which is preliminary data.</text>
</comment>
<dbReference type="AlphaFoldDB" id="A0A9D3VLI0"/>
<evidence type="ECO:0000313" key="1">
    <source>
        <dbReference type="EMBL" id="KAH1084349.1"/>
    </source>
</evidence>
<gene>
    <name evidence="1" type="ORF">J1N35_024110</name>
</gene>
<dbReference type="EMBL" id="JAIQCV010000007">
    <property type="protein sequence ID" value="KAH1084349.1"/>
    <property type="molecule type" value="Genomic_DNA"/>
</dbReference>
<evidence type="ECO:0000313" key="2">
    <source>
        <dbReference type="Proteomes" id="UP000828251"/>
    </source>
</evidence>
<dbReference type="OrthoDB" id="1435920at2759"/>
<sequence>MNAVWVKVLRNKYGVISRWSASIHPSNSSFLWRAVSNIWEDVVNGVYWALGNGRTVVEGTDWDECLSWSRPTAPTTLIMRSGIKEQFNRKSS</sequence>